<sequence length="138" mass="14986">MFLALSAAFALTAKAFPFASNDKDSIEPTLSLGPHFVPYTNGTETAETHPALLQARFDKPFTAANDMQVLCSGATAEEGSQYRSKESDCLAAVTKLAKTNGYWDCTGWTDGSNLRYFVLFEYGTCKAYAMANADKPTK</sequence>
<feature type="chain" id="PRO_5043043398" evidence="1">
    <location>
        <begin position="16"/>
        <end position="138"/>
    </location>
</feature>
<feature type="signal peptide" evidence="1">
    <location>
        <begin position="1"/>
        <end position="15"/>
    </location>
</feature>
<dbReference type="Proteomes" id="UP001320420">
    <property type="component" value="Unassembled WGS sequence"/>
</dbReference>
<organism evidence="2 3">
    <name type="scientific">Diatrype stigma</name>
    <dbReference type="NCBI Taxonomy" id="117547"/>
    <lineage>
        <taxon>Eukaryota</taxon>
        <taxon>Fungi</taxon>
        <taxon>Dikarya</taxon>
        <taxon>Ascomycota</taxon>
        <taxon>Pezizomycotina</taxon>
        <taxon>Sordariomycetes</taxon>
        <taxon>Xylariomycetidae</taxon>
        <taxon>Xylariales</taxon>
        <taxon>Diatrypaceae</taxon>
        <taxon>Diatrype</taxon>
    </lineage>
</organism>
<comment type="caution">
    <text evidence="2">The sequence shown here is derived from an EMBL/GenBank/DDBJ whole genome shotgun (WGS) entry which is preliminary data.</text>
</comment>
<evidence type="ECO:0000256" key="1">
    <source>
        <dbReference type="SAM" id="SignalP"/>
    </source>
</evidence>
<keyword evidence="1" id="KW-0732">Signal</keyword>
<protein>
    <submittedName>
        <fullName evidence="2">Uncharacterized protein</fullName>
    </submittedName>
</protein>
<keyword evidence="3" id="KW-1185">Reference proteome</keyword>
<gene>
    <name evidence="2" type="ORF">SLS62_003120</name>
</gene>
<reference evidence="2 3" key="1">
    <citation type="submission" date="2024-02" db="EMBL/GenBank/DDBJ databases">
        <title>De novo assembly and annotation of 12 fungi associated with fruit tree decline syndrome in Ontario, Canada.</title>
        <authorList>
            <person name="Sulman M."/>
            <person name="Ellouze W."/>
            <person name="Ilyukhin E."/>
        </authorList>
    </citation>
    <scope>NUCLEOTIDE SEQUENCE [LARGE SCALE GENOMIC DNA]</scope>
    <source>
        <strain evidence="2 3">M11/M66-122</strain>
    </source>
</reference>
<evidence type="ECO:0000313" key="2">
    <source>
        <dbReference type="EMBL" id="KAK7754806.1"/>
    </source>
</evidence>
<dbReference type="EMBL" id="JAKJXP020000017">
    <property type="protein sequence ID" value="KAK7754806.1"/>
    <property type="molecule type" value="Genomic_DNA"/>
</dbReference>
<name>A0AAN9YRL4_9PEZI</name>
<accession>A0AAN9YRL4</accession>
<evidence type="ECO:0000313" key="3">
    <source>
        <dbReference type="Proteomes" id="UP001320420"/>
    </source>
</evidence>
<dbReference type="AlphaFoldDB" id="A0AAN9YRL4"/>
<proteinExistence type="predicted"/>